<protein>
    <submittedName>
        <fullName evidence="2">Uncharacterized protein</fullName>
    </submittedName>
</protein>
<feature type="transmembrane region" description="Helical" evidence="1">
    <location>
        <begin position="99"/>
        <end position="118"/>
    </location>
</feature>
<evidence type="ECO:0000256" key="1">
    <source>
        <dbReference type="SAM" id="Phobius"/>
    </source>
</evidence>
<reference evidence="2 3" key="1">
    <citation type="submission" date="2023-11" db="EMBL/GenBank/DDBJ databases">
        <title>Dfirmibasis_genome.</title>
        <authorList>
            <person name="Edelbroek B."/>
            <person name="Kjellin J."/>
            <person name="Jerlstrom-Hultqvist J."/>
            <person name="Soderbom F."/>
        </authorList>
    </citation>
    <scope>NUCLEOTIDE SEQUENCE [LARGE SCALE GENOMIC DNA]</scope>
    <source>
        <strain evidence="2 3">TNS-C-14</strain>
    </source>
</reference>
<organism evidence="2 3">
    <name type="scientific">Dictyostelium firmibasis</name>
    <dbReference type="NCBI Taxonomy" id="79012"/>
    <lineage>
        <taxon>Eukaryota</taxon>
        <taxon>Amoebozoa</taxon>
        <taxon>Evosea</taxon>
        <taxon>Eumycetozoa</taxon>
        <taxon>Dictyostelia</taxon>
        <taxon>Dictyosteliales</taxon>
        <taxon>Dictyosteliaceae</taxon>
        <taxon>Dictyostelium</taxon>
    </lineage>
</organism>
<accession>A0AAN7UA47</accession>
<dbReference type="AlphaFoldDB" id="A0AAN7UA47"/>
<comment type="caution">
    <text evidence="2">The sequence shown here is derived from an EMBL/GenBank/DDBJ whole genome shotgun (WGS) entry which is preliminary data.</text>
</comment>
<dbReference type="Proteomes" id="UP001344447">
    <property type="component" value="Unassembled WGS sequence"/>
</dbReference>
<keyword evidence="3" id="KW-1185">Reference proteome</keyword>
<proteinExistence type="predicted"/>
<feature type="transmembrane region" description="Helical" evidence="1">
    <location>
        <begin position="152"/>
        <end position="174"/>
    </location>
</feature>
<evidence type="ECO:0000313" key="3">
    <source>
        <dbReference type="Proteomes" id="UP001344447"/>
    </source>
</evidence>
<name>A0AAN7UA47_9MYCE</name>
<keyword evidence="1" id="KW-0812">Transmembrane</keyword>
<feature type="transmembrane region" description="Helical" evidence="1">
    <location>
        <begin position="37"/>
        <end position="53"/>
    </location>
</feature>
<feature type="transmembrane region" description="Helical" evidence="1">
    <location>
        <begin position="59"/>
        <end position="78"/>
    </location>
</feature>
<sequence length="193" mass="21401">MSFFNLPKTNDEEKATIGTASVPSTTSPSQEEQTKKPLFISILTILISIPALVAGSVTFAHAITFAITLSILSNLAQYHFHKCTKRPSDRGHWSKFGPFYLTAIAVPLATFDILRHILVDNSIWTIHSIVSPAAYRPGCENENITCLSVMGWFSAIIFTYTGYACLLVGTIWAADLIPKIRKVWSQLRPSKKK</sequence>
<evidence type="ECO:0000313" key="2">
    <source>
        <dbReference type="EMBL" id="KAK5577818.1"/>
    </source>
</evidence>
<gene>
    <name evidence="2" type="ORF">RB653_002766</name>
</gene>
<dbReference type="EMBL" id="JAVFKY010000004">
    <property type="protein sequence ID" value="KAK5577818.1"/>
    <property type="molecule type" value="Genomic_DNA"/>
</dbReference>
<keyword evidence="1" id="KW-1133">Transmembrane helix</keyword>
<keyword evidence="1" id="KW-0472">Membrane</keyword>